<evidence type="ECO:0000256" key="1">
    <source>
        <dbReference type="RuleBase" id="RU003943"/>
    </source>
</evidence>
<keyword evidence="1 2" id="KW-0812">Transmembrane</keyword>
<accession>A0ABS6FEV4</accession>
<feature type="transmembrane region" description="Helical" evidence="2">
    <location>
        <begin position="161"/>
        <end position="184"/>
    </location>
</feature>
<evidence type="ECO:0000313" key="3">
    <source>
        <dbReference type="EMBL" id="MBU5668709.1"/>
    </source>
</evidence>
<evidence type="ECO:0000313" key="4">
    <source>
        <dbReference type="Proteomes" id="UP000783742"/>
    </source>
</evidence>
<keyword evidence="2" id="KW-0472">Membrane</keyword>
<dbReference type="Proteomes" id="UP000783742">
    <property type="component" value="Unassembled WGS sequence"/>
</dbReference>
<gene>
    <name evidence="3" type="ORF">KQI68_02525</name>
</gene>
<feature type="transmembrane region" description="Helical" evidence="2">
    <location>
        <begin position="131"/>
        <end position="149"/>
    </location>
</feature>
<protein>
    <submittedName>
        <fullName evidence="3">Metal ABC transporter permease</fullName>
    </submittedName>
</protein>
<feature type="transmembrane region" description="Helical" evidence="2">
    <location>
        <begin position="190"/>
        <end position="210"/>
    </location>
</feature>
<proteinExistence type="inferred from homology"/>
<dbReference type="Pfam" id="PF00950">
    <property type="entry name" value="ABC-3"/>
    <property type="match status" value="1"/>
</dbReference>
<sequence>MLEIFKYDFMQRAFIVGTLLAIILPAIGMTILLKRLSMMGDSLSHASLAGVSIGLFLGINPLIGSVIICIVAGLFVEFIRNKLKSYQEISTLVILSASVGVAGIFSSLSGSSTNITTFLFGSIVTISDAEFYTVILISAIVLITYGLIYEKLYLSVFDREAASLMGINTAILDFVFTILSAIAISIAAKTIGSLIVSSLLVIPVITAMSFTKTYKSTLIASVIMCILFVYIGLFVSYSFNLRPGSVIVLIAVASLIISLIFKK</sequence>
<feature type="transmembrane region" description="Helical" evidence="2">
    <location>
        <begin position="243"/>
        <end position="261"/>
    </location>
</feature>
<feature type="transmembrane region" description="Helical" evidence="2">
    <location>
        <begin position="217"/>
        <end position="237"/>
    </location>
</feature>
<comment type="subcellular location">
    <subcellularLocation>
        <location evidence="1">Cell membrane</location>
        <topology evidence="1">Multi-pass membrane protein</topology>
    </subcellularLocation>
</comment>
<feature type="transmembrane region" description="Helical" evidence="2">
    <location>
        <begin position="91"/>
        <end position="111"/>
    </location>
</feature>
<comment type="similarity">
    <text evidence="1">Belongs to the ABC-3 integral membrane protein family.</text>
</comment>
<dbReference type="EMBL" id="JAHLQO010000002">
    <property type="protein sequence ID" value="MBU5668709.1"/>
    <property type="molecule type" value="Genomic_DNA"/>
</dbReference>
<feature type="transmembrane region" description="Helical" evidence="2">
    <location>
        <begin position="53"/>
        <end position="79"/>
    </location>
</feature>
<comment type="caution">
    <text evidence="3">The sequence shown here is derived from an EMBL/GenBank/DDBJ whole genome shotgun (WGS) entry which is preliminary data.</text>
</comment>
<dbReference type="PANTHER" id="PTHR30477">
    <property type="entry name" value="ABC-TRANSPORTER METAL-BINDING PROTEIN"/>
    <property type="match status" value="1"/>
</dbReference>
<keyword evidence="4" id="KW-1185">Reference proteome</keyword>
<evidence type="ECO:0000256" key="2">
    <source>
        <dbReference type="SAM" id="Phobius"/>
    </source>
</evidence>
<name>A0ABS6FEV4_9FIRM</name>
<organism evidence="3 4">
    <name type="scientific">Peptoniphilus ovalis</name>
    <dbReference type="NCBI Taxonomy" id="2841503"/>
    <lineage>
        <taxon>Bacteria</taxon>
        <taxon>Bacillati</taxon>
        <taxon>Bacillota</taxon>
        <taxon>Tissierellia</taxon>
        <taxon>Tissierellales</taxon>
        <taxon>Peptoniphilaceae</taxon>
        <taxon>Peptoniphilus</taxon>
    </lineage>
</organism>
<keyword evidence="1" id="KW-0813">Transport</keyword>
<dbReference type="PANTHER" id="PTHR30477:SF0">
    <property type="entry name" value="METAL TRANSPORT SYSTEM MEMBRANE PROTEIN TM_0125-RELATED"/>
    <property type="match status" value="1"/>
</dbReference>
<dbReference type="InterPro" id="IPR001626">
    <property type="entry name" value="ABC_TroCD"/>
</dbReference>
<keyword evidence="2" id="KW-1133">Transmembrane helix</keyword>
<reference evidence="3 4" key="1">
    <citation type="submission" date="2021-06" db="EMBL/GenBank/DDBJ databases">
        <authorList>
            <person name="Sun Q."/>
            <person name="Li D."/>
        </authorList>
    </citation>
    <scope>NUCLEOTIDE SEQUENCE [LARGE SCALE GENOMIC DNA]</scope>
    <source>
        <strain evidence="3 4">MSJ-1</strain>
    </source>
</reference>
<feature type="transmembrane region" description="Helical" evidence="2">
    <location>
        <begin position="12"/>
        <end position="33"/>
    </location>
</feature>
<dbReference type="RefSeq" id="WP_216548560.1">
    <property type="nucleotide sequence ID" value="NZ_JAHLQO010000002.1"/>
</dbReference>